<accession>A0A376BVE0</accession>
<dbReference type="RefSeq" id="WP_034295712.1">
    <property type="nucleotide sequence ID" value="NZ_CP091519.2"/>
</dbReference>
<feature type="transmembrane region" description="Helical" evidence="1">
    <location>
        <begin position="148"/>
        <end position="166"/>
    </location>
</feature>
<keyword evidence="1" id="KW-1133">Transmembrane helix</keyword>
<keyword evidence="1" id="KW-0472">Membrane</keyword>
<proteinExistence type="predicted"/>
<dbReference type="AlphaFoldDB" id="A0A376BVE0"/>
<evidence type="ECO:0000256" key="1">
    <source>
        <dbReference type="SAM" id="Phobius"/>
    </source>
</evidence>
<keyword evidence="3" id="KW-1185">Reference proteome</keyword>
<feature type="transmembrane region" description="Helical" evidence="1">
    <location>
        <begin position="172"/>
        <end position="191"/>
    </location>
</feature>
<evidence type="ECO:0008006" key="4">
    <source>
        <dbReference type="Google" id="ProtNLM"/>
    </source>
</evidence>
<evidence type="ECO:0000313" key="2">
    <source>
        <dbReference type="EMBL" id="SSY80778.1"/>
    </source>
</evidence>
<dbReference type="EMBL" id="UFSO01000003">
    <property type="protein sequence ID" value="SSY80778.1"/>
    <property type="molecule type" value="Genomic_DNA"/>
</dbReference>
<organism evidence="2 3">
    <name type="scientific">Alysiella crassa</name>
    <dbReference type="NCBI Taxonomy" id="153491"/>
    <lineage>
        <taxon>Bacteria</taxon>
        <taxon>Pseudomonadati</taxon>
        <taxon>Pseudomonadota</taxon>
        <taxon>Betaproteobacteria</taxon>
        <taxon>Neisseriales</taxon>
        <taxon>Neisseriaceae</taxon>
        <taxon>Alysiella</taxon>
    </lineage>
</organism>
<evidence type="ECO:0000313" key="3">
    <source>
        <dbReference type="Proteomes" id="UP000254209"/>
    </source>
</evidence>
<sequence length="194" mass="22968">MPDHEIIKRQHKYALLLLIVSAIWLYIAWLADVFQMPHHKHERLSDNISFQIYQHKGENVSFYFNGYQVWCSQSQSAHTNVCELNNINKINNIDFIVGEFENGKGQLLPHTYLKQMIYQDEQGNTHNFTVSDEQIAKNQYAQFAQSKFLLILWWIMTYVTIALRFFNLYRDYQSMIALTVFASVILIFYIISIT</sequence>
<name>A0A376BVE0_9NEIS</name>
<feature type="transmembrane region" description="Helical" evidence="1">
    <location>
        <begin position="13"/>
        <end position="34"/>
    </location>
</feature>
<protein>
    <recommendedName>
        <fullName evidence="4">Transmembrane protein</fullName>
    </recommendedName>
</protein>
<gene>
    <name evidence="2" type="ORF">NCTC10283_02339</name>
</gene>
<keyword evidence="1" id="KW-0812">Transmembrane</keyword>
<reference evidence="2 3" key="1">
    <citation type="submission" date="2018-06" db="EMBL/GenBank/DDBJ databases">
        <authorList>
            <consortium name="Pathogen Informatics"/>
            <person name="Doyle S."/>
        </authorList>
    </citation>
    <scope>NUCLEOTIDE SEQUENCE [LARGE SCALE GENOMIC DNA]</scope>
    <source>
        <strain evidence="2 3">NCTC10283</strain>
    </source>
</reference>
<dbReference type="Proteomes" id="UP000254209">
    <property type="component" value="Unassembled WGS sequence"/>
</dbReference>
<dbReference type="STRING" id="1120980.GCA_000745955_02569"/>